<gene>
    <name evidence="2" type="ORF">HUN41_00153</name>
</gene>
<name>A0A7G4AW72_9CAUD</name>
<evidence type="ECO:0000256" key="1">
    <source>
        <dbReference type="SAM" id="Phobius"/>
    </source>
</evidence>
<organism evidence="2 3">
    <name type="scientific">Streptomyces phage Coruscant</name>
    <dbReference type="NCBI Taxonomy" id="2739834"/>
    <lineage>
        <taxon>Viruses</taxon>
        <taxon>Duplodnaviria</taxon>
        <taxon>Heunggongvirae</taxon>
        <taxon>Uroviricota</taxon>
        <taxon>Caudoviricetes</taxon>
        <taxon>Stanwilliamsviridae</taxon>
        <taxon>Boydwoodruffvirinae</taxon>
        <taxon>Coruscantvirus</taxon>
        <taxon>Coruscantvirus coruscant</taxon>
    </lineage>
</organism>
<accession>A0A7G4AW72</accession>
<reference evidence="2 3" key="1">
    <citation type="submission" date="2020-07" db="EMBL/GenBank/DDBJ databases">
        <title>Streptomyces phage Genome sequencing and assembly.</title>
        <authorList>
            <person name="Sharma V."/>
            <person name="Hardy A."/>
            <person name="Frunzke J."/>
        </authorList>
    </citation>
    <scope>NUCLEOTIDE SEQUENCE [LARGE SCALE GENOMIC DNA]</scope>
</reference>
<keyword evidence="1" id="KW-0472">Membrane</keyword>
<proteinExistence type="predicted"/>
<feature type="transmembrane region" description="Helical" evidence="1">
    <location>
        <begin position="33"/>
        <end position="50"/>
    </location>
</feature>
<keyword evidence="1" id="KW-1133">Transmembrane helix</keyword>
<dbReference type="Proteomes" id="UP000515922">
    <property type="component" value="Segment"/>
</dbReference>
<keyword evidence="1" id="KW-0812">Transmembrane</keyword>
<keyword evidence="3" id="KW-1185">Reference proteome</keyword>
<evidence type="ECO:0000313" key="3">
    <source>
        <dbReference type="Proteomes" id="UP000515922"/>
    </source>
</evidence>
<dbReference type="EMBL" id="MT711976">
    <property type="protein sequence ID" value="QMP84262.1"/>
    <property type="molecule type" value="Genomic_DNA"/>
</dbReference>
<protein>
    <submittedName>
        <fullName evidence="2">Uncharacterized protein</fullName>
    </submittedName>
</protein>
<sequence>MWTAKLSLKIKILMLASAGGFYAAGDQELLDKMLWLLVLYLVGEIAWLITSRNLTVKQEN</sequence>
<evidence type="ECO:0000313" key="2">
    <source>
        <dbReference type="EMBL" id="QMP84262.1"/>
    </source>
</evidence>